<dbReference type="Pfam" id="PF00676">
    <property type="entry name" value="E1_dh"/>
    <property type="match status" value="1"/>
</dbReference>
<keyword evidence="9" id="KW-1185">Reference proteome</keyword>
<evidence type="ECO:0000256" key="1">
    <source>
        <dbReference type="ARBA" id="ARBA00001964"/>
    </source>
</evidence>
<dbReference type="NCBIfam" id="NF006914">
    <property type="entry name" value="PRK09404.1"/>
    <property type="match status" value="1"/>
</dbReference>
<comment type="similarity">
    <text evidence="3">Belongs to the alpha-ketoglutarate dehydrogenase family.</text>
</comment>
<dbReference type="Gene3D" id="3.40.50.970">
    <property type="match status" value="1"/>
</dbReference>
<dbReference type="Proteomes" id="UP001500631">
    <property type="component" value="Unassembled WGS sequence"/>
</dbReference>
<evidence type="ECO:0000313" key="8">
    <source>
        <dbReference type="EMBL" id="GAA5103742.1"/>
    </source>
</evidence>
<accession>A0ABP9MX77</accession>
<dbReference type="Pfam" id="PF16870">
    <property type="entry name" value="OxoGdeHyase_C"/>
    <property type="match status" value="1"/>
</dbReference>
<dbReference type="NCBIfam" id="TIGR00239">
    <property type="entry name" value="2oxo_dh_E1"/>
    <property type="match status" value="1"/>
</dbReference>
<dbReference type="RefSeq" id="WP_077926758.1">
    <property type="nucleotide sequence ID" value="NZ_BAABKE010000009.1"/>
</dbReference>
<comment type="caution">
    <text evidence="8">The sequence shown here is derived from an EMBL/GenBank/DDBJ whole genome shotgun (WGS) entry which is preliminary data.</text>
</comment>
<evidence type="ECO:0000256" key="6">
    <source>
        <dbReference type="ARBA" id="ARBA00023052"/>
    </source>
</evidence>
<protein>
    <recommendedName>
        <fullName evidence="4">oxoglutarate dehydrogenase (succinyl-transferring)</fullName>
        <ecNumber evidence="4">1.2.4.2</ecNumber>
    </recommendedName>
</protein>
<name>A0ABP9MX77_9GAMM</name>
<feature type="domain" description="Transketolase-like pyrimidine-binding" evidence="7">
    <location>
        <begin position="602"/>
        <end position="794"/>
    </location>
</feature>
<dbReference type="InterPro" id="IPR029061">
    <property type="entry name" value="THDP-binding"/>
</dbReference>
<evidence type="ECO:0000256" key="2">
    <source>
        <dbReference type="ARBA" id="ARBA00003906"/>
    </source>
</evidence>
<dbReference type="PIRSF" id="PIRSF000157">
    <property type="entry name" value="Oxoglu_dh_E1"/>
    <property type="match status" value="1"/>
</dbReference>
<dbReference type="EMBL" id="BAABKE010000009">
    <property type="protein sequence ID" value="GAA5103742.1"/>
    <property type="molecule type" value="Genomic_DNA"/>
</dbReference>
<evidence type="ECO:0000313" key="9">
    <source>
        <dbReference type="Proteomes" id="UP001500631"/>
    </source>
</evidence>
<dbReference type="PANTHER" id="PTHR23152:SF4">
    <property type="entry name" value="2-OXOADIPATE DEHYDROGENASE COMPLEX COMPONENT E1"/>
    <property type="match status" value="1"/>
</dbReference>
<dbReference type="SMART" id="SM00861">
    <property type="entry name" value="Transket_pyr"/>
    <property type="match status" value="1"/>
</dbReference>
<dbReference type="InterPro" id="IPR011603">
    <property type="entry name" value="2oxoglutarate_DH_E1"/>
</dbReference>
<keyword evidence="6" id="KW-0786">Thiamine pyrophosphate</keyword>
<dbReference type="Gene3D" id="3.40.50.11610">
    <property type="entry name" value="Multifunctional 2-oxoglutarate metabolism enzyme, C-terminal domain"/>
    <property type="match status" value="1"/>
</dbReference>
<keyword evidence="5" id="KW-0560">Oxidoreductase</keyword>
<comment type="cofactor">
    <cofactor evidence="1">
        <name>thiamine diphosphate</name>
        <dbReference type="ChEBI" id="CHEBI:58937"/>
    </cofactor>
</comment>
<dbReference type="InterPro" id="IPR042179">
    <property type="entry name" value="KGD_C_sf"/>
</dbReference>
<dbReference type="InterPro" id="IPR001017">
    <property type="entry name" value="DH_E1"/>
</dbReference>
<dbReference type="CDD" id="cd02016">
    <property type="entry name" value="TPP_E1_OGDC_like"/>
    <property type="match status" value="1"/>
</dbReference>
<evidence type="ECO:0000256" key="4">
    <source>
        <dbReference type="ARBA" id="ARBA00012280"/>
    </source>
</evidence>
<dbReference type="Pfam" id="PF16078">
    <property type="entry name" value="2-oxogl_dehyd_N"/>
    <property type="match status" value="1"/>
</dbReference>
<proteinExistence type="inferred from homology"/>
<dbReference type="InterPro" id="IPR005475">
    <property type="entry name" value="Transketolase-like_Pyr-bd"/>
</dbReference>
<dbReference type="InterPro" id="IPR031717">
    <property type="entry name" value="ODO-1/KGD_C"/>
</dbReference>
<comment type="function">
    <text evidence="2">E1 component of the 2-oxoglutarate dehydrogenase (OGDH) complex which catalyzes the decarboxylation of 2-oxoglutarate, the first step in the conversion of 2-oxoglutarate to succinyl-CoA and CO(2).</text>
</comment>
<dbReference type="PANTHER" id="PTHR23152">
    <property type="entry name" value="2-OXOGLUTARATE DEHYDROGENASE"/>
    <property type="match status" value="1"/>
</dbReference>
<reference evidence="9" key="1">
    <citation type="journal article" date="2019" name="Int. J. Syst. Evol. Microbiol.">
        <title>The Global Catalogue of Microorganisms (GCM) 10K type strain sequencing project: providing services to taxonomists for standard genome sequencing and annotation.</title>
        <authorList>
            <consortium name="The Broad Institute Genomics Platform"/>
            <consortium name="The Broad Institute Genome Sequencing Center for Infectious Disease"/>
            <person name="Wu L."/>
            <person name="Ma J."/>
        </authorList>
    </citation>
    <scope>NUCLEOTIDE SEQUENCE [LARGE SCALE GENOMIC DNA]</scope>
    <source>
        <strain evidence="9">JCM 18424</strain>
    </source>
</reference>
<sequence>MKQIDRFKQWSALYGANAIYVEEMYESYLADPHSVSEEWVSFFKDFKNDETINVSHSAVKKSFEELARIKNNSAVQYTMDPVASEKQAAVLRLIESYRLRGHQAAELCPVHIRDRQIIPELSPEYHGLSSQDFETEFNTSTLTNVARMKLKDIIRILSRIYTRSIGAEYMHITKTEERTWIQNQLESVEDNIKFSSEEKVKTLKELISAEGLERYLHTRYVGQKRFSLEGSDALIPLMHTLIDESSEEGAEEVIIGMAHRGRLNMLVNILGKAPKDLFDEFEGKRTVERGAGDVKYHMGFSSSVQTKHGDVHLALMFNPSHLEIVDPVTEGSVRARLERRAENLSPLPFNTVLPVLIHGDAAFAGQGVVMETLQLSEVRGYRCGGTVHVIVNNQIGFTTSNPLDVRSSSYSSDVAKLIQAPIFHVNGDDPEAVKFIAELAINYRQKFNKDVVIDLVSYRRLGHNEADEPSATQPMMYKKIKAHKTPAAVYAERLIAEGVITDAEYKALTKAYKDSLEAGEPVGYPALPAINEEYTKKWAKYLKNSPKFGTDKQKNPKTAVSANEIKSLAEQMSVLPQGFTLHPRVQKIYEDRIKMAAGAAPIDWGFAENMAYATLLKEGHGVRISGQDSGRGTFFHRHAVFHNQVDGSSYVPLQNLGVNARFTVIDSILSEAAVMGFEYGYAATEPDSLVIWEGQFGDFANGAQVVIDQFISAGETKWMRLCGLVLLLPHGYEGQGPEHSSARPERFLQMCAENNMSVVTPTTPAQTFHLFRRQVLQEYRKPLVCFSPKSLLRHKLAVNTLEDLTHGEFQPMISEVKELENKKVETLVVSVGKIYYDLYEMREEKGLNNFALVRLEEIYPFPAAKLAEIVATYPNVKDIVFVQDEPINQGYAFFVRDYLDVYKSKKVSVRYVAREASASPAVGYNSVHVEQQNQLLQQVFNIDL</sequence>
<dbReference type="Gene3D" id="3.40.50.12470">
    <property type="match status" value="1"/>
</dbReference>
<organism evidence="8 9">
    <name type="scientific">Wohlfahrtiimonas larvae</name>
    <dbReference type="NCBI Taxonomy" id="1157986"/>
    <lineage>
        <taxon>Bacteria</taxon>
        <taxon>Pseudomonadati</taxon>
        <taxon>Pseudomonadota</taxon>
        <taxon>Gammaproteobacteria</taxon>
        <taxon>Cardiobacteriales</taxon>
        <taxon>Ignatzschineriaceae</taxon>
        <taxon>Wohlfahrtiimonas</taxon>
    </lineage>
</organism>
<gene>
    <name evidence="8" type="ORF">GCM10023338_22660</name>
</gene>
<dbReference type="SUPFAM" id="SSF52518">
    <property type="entry name" value="Thiamin diphosphate-binding fold (THDP-binding)"/>
    <property type="match status" value="2"/>
</dbReference>
<evidence type="ECO:0000259" key="7">
    <source>
        <dbReference type="SMART" id="SM00861"/>
    </source>
</evidence>
<dbReference type="NCBIfam" id="NF008907">
    <property type="entry name" value="PRK12270.1"/>
    <property type="match status" value="1"/>
</dbReference>
<evidence type="ECO:0000256" key="3">
    <source>
        <dbReference type="ARBA" id="ARBA00006936"/>
    </source>
</evidence>
<dbReference type="EC" id="1.2.4.2" evidence="4"/>
<evidence type="ECO:0000256" key="5">
    <source>
        <dbReference type="ARBA" id="ARBA00023002"/>
    </source>
</evidence>
<dbReference type="Gene3D" id="1.10.287.1150">
    <property type="entry name" value="TPP helical domain"/>
    <property type="match status" value="1"/>
</dbReference>
<dbReference type="InterPro" id="IPR032106">
    <property type="entry name" value="2-oxogl_dehyd_N"/>
</dbReference>
<dbReference type="Pfam" id="PF02779">
    <property type="entry name" value="Transket_pyr"/>
    <property type="match status" value="1"/>
</dbReference>